<sequence>MWRIRTTEALVLFNLEAGRLQGFSGTFHAGMFVAPDRDVVGVNDFPIGAGFVARRRLGRDSLWGSVGLTGGILVHRAATDLGLVHRVDPDFQVPLKFAWNAGRVGLSVALLQGFSVRTRTYERRGVEVWKRIPYRIGLAIGLHFDVGVGRARPRRSPTRGVP</sequence>
<proteinExistence type="predicted"/>
<dbReference type="EMBL" id="CP114040">
    <property type="protein sequence ID" value="WAS90622.1"/>
    <property type="molecule type" value="Genomic_DNA"/>
</dbReference>
<accession>A0ABY7GUI7</accession>
<evidence type="ECO:0000313" key="2">
    <source>
        <dbReference type="Proteomes" id="UP001164459"/>
    </source>
</evidence>
<keyword evidence="2" id="KW-1185">Reference proteome</keyword>
<evidence type="ECO:0000313" key="1">
    <source>
        <dbReference type="EMBL" id="WAS90622.1"/>
    </source>
</evidence>
<dbReference type="RefSeq" id="WP_269032949.1">
    <property type="nucleotide sequence ID" value="NZ_CP114040.1"/>
</dbReference>
<name>A0ABY7GUI7_9BACT</name>
<evidence type="ECO:0008006" key="3">
    <source>
        <dbReference type="Google" id="ProtNLM"/>
    </source>
</evidence>
<reference evidence="1" key="1">
    <citation type="submission" date="2022-11" db="EMBL/GenBank/DDBJ databases">
        <title>Minimal conservation of predation-associated metabolite biosynthetic gene clusters underscores biosynthetic potential of Myxococcota including descriptions for ten novel species: Archangium lansinium sp. nov., Myxococcus landrumus sp. nov., Nannocystis bai.</title>
        <authorList>
            <person name="Ahearne A."/>
            <person name="Stevens C."/>
            <person name="Dowd S."/>
        </authorList>
    </citation>
    <scope>NUCLEOTIDE SEQUENCE</scope>
    <source>
        <strain evidence="1">Fl3</strain>
    </source>
</reference>
<dbReference type="Proteomes" id="UP001164459">
    <property type="component" value="Chromosome"/>
</dbReference>
<organism evidence="1 2">
    <name type="scientific">Nannocystis punicea</name>
    <dbReference type="NCBI Taxonomy" id="2995304"/>
    <lineage>
        <taxon>Bacteria</taxon>
        <taxon>Pseudomonadati</taxon>
        <taxon>Myxococcota</taxon>
        <taxon>Polyangia</taxon>
        <taxon>Nannocystales</taxon>
        <taxon>Nannocystaceae</taxon>
        <taxon>Nannocystis</taxon>
    </lineage>
</organism>
<gene>
    <name evidence="1" type="ORF">O0S08_30920</name>
</gene>
<protein>
    <recommendedName>
        <fullName evidence="3">Outer membrane protein beta-barrel domain-containing protein</fullName>
    </recommendedName>
</protein>